<dbReference type="InterPro" id="IPR058240">
    <property type="entry name" value="rSAM_sf"/>
</dbReference>
<dbReference type="PANTHER" id="PTHR13932:SF5">
    <property type="entry name" value="RADICAL S-ADENOSYL METHIONINE DOMAIN-CONTAINING PROTEIN 1, MITOCHONDRIAL"/>
    <property type="match status" value="1"/>
</dbReference>
<proteinExistence type="inferred from homology"/>
<evidence type="ECO:0000313" key="13">
    <source>
        <dbReference type="Proteomes" id="UP000271003"/>
    </source>
</evidence>
<evidence type="ECO:0000256" key="7">
    <source>
        <dbReference type="ARBA" id="ARBA00023004"/>
    </source>
</evidence>
<dbReference type="AlphaFoldDB" id="A0A2Z6I860"/>
<reference evidence="12 13" key="1">
    <citation type="journal article" date="2018" name="Int. J. Syst. Evol. Microbiol.">
        <title>Mesosutterella multiformis gen. nov., sp. nov., a member of the family Sutterellaceae and Sutterella megalosphaeroides sp. nov., isolated from human faeces.</title>
        <authorList>
            <person name="Sakamoto M."/>
            <person name="Ikeyama N."/>
            <person name="Kunihiro T."/>
            <person name="Iino T."/>
            <person name="Yuki M."/>
            <person name="Ohkuma M."/>
        </authorList>
    </citation>
    <scope>NUCLEOTIDE SEQUENCE [LARGE SCALE GENOMIC DNA]</scope>
    <source>
        <strain evidence="12 13">6FBBBH3</strain>
    </source>
</reference>
<dbReference type="SFLD" id="SFLDS00029">
    <property type="entry name" value="Radical_SAM"/>
    <property type="match status" value="1"/>
</dbReference>
<dbReference type="GO" id="GO:0051539">
    <property type="term" value="F:4 iron, 4 sulfur cluster binding"/>
    <property type="evidence" value="ECO:0007669"/>
    <property type="project" value="UniProtKB-UniRule"/>
</dbReference>
<keyword evidence="13" id="KW-1185">Reference proteome</keyword>
<dbReference type="SMART" id="SM00729">
    <property type="entry name" value="Elp3"/>
    <property type="match status" value="1"/>
</dbReference>
<dbReference type="GO" id="GO:0006779">
    <property type="term" value="P:porphyrin-containing compound biosynthetic process"/>
    <property type="evidence" value="ECO:0007669"/>
    <property type="project" value="InterPro"/>
</dbReference>
<dbReference type="KEGG" id="sutt:SUTMEG_05240"/>
<evidence type="ECO:0000256" key="8">
    <source>
        <dbReference type="ARBA" id="ARBA00023014"/>
    </source>
</evidence>
<organism evidence="12 13">
    <name type="scientific">Sutterella megalosphaeroides</name>
    <dbReference type="NCBI Taxonomy" id="2494234"/>
    <lineage>
        <taxon>Bacteria</taxon>
        <taxon>Pseudomonadati</taxon>
        <taxon>Pseudomonadota</taxon>
        <taxon>Betaproteobacteria</taxon>
        <taxon>Burkholderiales</taxon>
        <taxon>Sutterellaceae</taxon>
        <taxon>Sutterella</taxon>
    </lineage>
</organism>
<dbReference type="SFLD" id="SFLDG01065">
    <property type="entry name" value="anaerobic_coproporphyrinogen-I"/>
    <property type="match status" value="1"/>
</dbReference>
<dbReference type="GO" id="GO:0046872">
    <property type="term" value="F:metal ion binding"/>
    <property type="evidence" value="ECO:0007669"/>
    <property type="project" value="UniProtKB-UniRule"/>
</dbReference>
<comment type="subcellular location">
    <subcellularLocation>
        <location evidence="10">Cytoplasm</location>
    </subcellularLocation>
</comment>
<evidence type="ECO:0000256" key="6">
    <source>
        <dbReference type="ARBA" id="ARBA00022723"/>
    </source>
</evidence>
<dbReference type="SFLD" id="SFLDF00288">
    <property type="entry name" value="HemN-like__clustered_with_nucl"/>
    <property type="match status" value="1"/>
</dbReference>
<dbReference type="NCBIfam" id="TIGR00539">
    <property type="entry name" value="hemN_rel"/>
    <property type="match status" value="1"/>
</dbReference>
<keyword evidence="6 10" id="KW-0479">Metal-binding</keyword>
<dbReference type="SFLD" id="SFLDG01082">
    <property type="entry name" value="B12-binding_domain_containing"/>
    <property type="match status" value="1"/>
</dbReference>
<dbReference type="InterPro" id="IPR013785">
    <property type="entry name" value="Aldolase_TIM"/>
</dbReference>
<dbReference type="OrthoDB" id="9808022at2"/>
<comment type="similarity">
    <text evidence="2">Belongs to the anaerobic coproporphyrinogen-III oxidase family. HemW subfamily.</text>
</comment>
<dbReference type="Pfam" id="PF04055">
    <property type="entry name" value="Radical_SAM"/>
    <property type="match status" value="1"/>
</dbReference>
<accession>A0A2Z6I860</accession>
<feature type="domain" description="Radical SAM core" evidence="11">
    <location>
        <begin position="15"/>
        <end position="248"/>
    </location>
</feature>
<dbReference type="Gene3D" id="3.20.20.70">
    <property type="entry name" value="Aldolase class I"/>
    <property type="match status" value="1"/>
</dbReference>
<dbReference type="InterPro" id="IPR010723">
    <property type="entry name" value="HemN_C"/>
</dbReference>
<dbReference type="EMBL" id="AP018786">
    <property type="protein sequence ID" value="BBF22633.1"/>
    <property type="molecule type" value="Genomic_DNA"/>
</dbReference>
<evidence type="ECO:0000256" key="4">
    <source>
        <dbReference type="ARBA" id="ARBA00022617"/>
    </source>
</evidence>
<dbReference type="Proteomes" id="UP000271003">
    <property type="component" value="Chromosome"/>
</dbReference>
<protein>
    <recommendedName>
        <fullName evidence="3 10">Heme chaperone HemW</fullName>
    </recommendedName>
</protein>
<evidence type="ECO:0000256" key="2">
    <source>
        <dbReference type="ARBA" id="ARBA00006100"/>
    </source>
</evidence>
<keyword evidence="9 10" id="KW-0143">Chaperone</keyword>
<dbReference type="InterPro" id="IPR004559">
    <property type="entry name" value="HemW-like"/>
</dbReference>
<dbReference type="GO" id="GO:0004109">
    <property type="term" value="F:coproporphyrinogen oxidase activity"/>
    <property type="evidence" value="ECO:0007669"/>
    <property type="project" value="InterPro"/>
</dbReference>
<sequence>MTTLDARRKAHGAKAPSLPPMSLYLHWPWCVRKCPYCDFNSHRAPAGLDEMRYVEAMLVDLAAWPEAAKRRPIETIFLGGGTPSLMSGEALERLLTGVRSIWPVTENAEITLEANPGTADEAKFERFRAAGVNRLSLGIQSFSDERLKRLGRIHDAAGARRAVAAAARVFENFNLDVMFALPGETLEMLRGEAREAADSAATHLSFYQLTIEEGTAFAKRPPSDLPDEDLAADMGELVERVLADAGFRRYEVSGYAKEGRRCRHNLNYWTYGDYVAAGAGAHGKVTLANPDGTFSVRREARFASPAKYLAAIESCGSGAETAFEVESEARPFEFMLNALRLAEGVPAELFEARTGVPLFVIELKLEELRASGLLVADPARIAPTEKGLLFLSDLQEAFLPEALAEFNGR</sequence>
<dbReference type="PROSITE" id="PS51918">
    <property type="entry name" value="RADICAL_SAM"/>
    <property type="match status" value="1"/>
</dbReference>
<dbReference type="PANTHER" id="PTHR13932">
    <property type="entry name" value="COPROPORPHYRINIGEN III OXIDASE"/>
    <property type="match status" value="1"/>
</dbReference>
<evidence type="ECO:0000259" key="11">
    <source>
        <dbReference type="PROSITE" id="PS51918"/>
    </source>
</evidence>
<keyword evidence="4 10" id="KW-0349">Heme</keyword>
<dbReference type="SUPFAM" id="SSF102114">
    <property type="entry name" value="Radical SAM enzymes"/>
    <property type="match status" value="1"/>
</dbReference>
<dbReference type="InterPro" id="IPR034505">
    <property type="entry name" value="Coproporphyrinogen-III_oxidase"/>
</dbReference>
<evidence type="ECO:0000256" key="9">
    <source>
        <dbReference type="ARBA" id="ARBA00023186"/>
    </source>
</evidence>
<dbReference type="InterPro" id="IPR006638">
    <property type="entry name" value="Elp3/MiaA/NifB-like_rSAM"/>
</dbReference>
<keyword evidence="5 10" id="KW-0949">S-adenosyl-L-methionine</keyword>
<dbReference type="Pfam" id="PF06969">
    <property type="entry name" value="HemN_C"/>
    <property type="match status" value="1"/>
</dbReference>
<name>A0A2Z6I860_9BURK</name>
<dbReference type="InterPro" id="IPR007197">
    <property type="entry name" value="rSAM"/>
</dbReference>
<dbReference type="RefSeq" id="WP_120176322.1">
    <property type="nucleotide sequence ID" value="NZ_AP018786.1"/>
</dbReference>
<keyword evidence="7 10" id="KW-0408">Iron</keyword>
<keyword evidence="10" id="KW-0004">4Fe-4S</keyword>
<evidence type="ECO:0000256" key="1">
    <source>
        <dbReference type="ARBA" id="ARBA00001966"/>
    </source>
</evidence>
<dbReference type="GO" id="GO:0005737">
    <property type="term" value="C:cytoplasm"/>
    <property type="evidence" value="ECO:0007669"/>
    <property type="project" value="UniProtKB-SubCell"/>
</dbReference>
<dbReference type="CDD" id="cd01335">
    <property type="entry name" value="Radical_SAM"/>
    <property type="match status" value="1"/>
</dbReference>
<comment type="cofactor">
    <cofactor evidence="1">
        <name>[4Fe-4S] cluster</name>
        <dbReference type="ChEBI" id="CHEBI:49883"/>
    </cofactor>
</comment>
<keyword evidence="10" id="KW-0963">Cytoplasm</keyword>
<dbReference type="SFLD" id="SFLDF00562">
    <property type="entry name" value="HemN-like__clustered_with_heat"/>
    <property type="match status" value="1"/>
</dbReference>
<evidence type="ECO:0000256" key="10">
    <source>
        <dbReference type="RuleBase" id="RU364116"/>
    </source>
</evidence>
<keyword evidence="8 10" id="KW-0411">Iron-sulfur</keyword>
<gene>
    <name evidence="12" type="ORF">SUTMEG_05240</name>
</gene>
<evidence type="ECO:0000256" key="5">
    <source>
        <dbReference type="ARBA" id="ARBA00022691"/>
    </source>
</evidence>
<evidence type="ECO:0000313" key="12">
    <source>
        <dbReference type="EMBL" id="BBF22633.1"/>
    </source>
</evidence>
<evidence type="ECO:0000256" key="3">
    <source>
        <dbReference type="ARBA" id="ARBA00017228"/>
    </source>
</evidence>
<comment type="function">
    <text evidence="10">Probably acts as a heme chaperone, transferring heme to an unknown acceptor. Binds one molecule of heme per monomer, possibly covalently. Binds 1 [4Fe-4S] cluster. The cluster is coordinated with 3 cysteines and an exchangeable S-adenosyl-L-methionine.</text>
</comment>